<evidence type="ECO:0000313" key="3">
    <source>
        <dbReference type="Proteomes" id="UP001597260"/>
    </source>
</evidence>
<proteinExistence type="predicted"/>
<dbReference type="Proteomes" id="UP001597260">
    <property type="component" value="Unassembled WGS sequence"/>
</dbReference>
<dbReference type="SUPFAM" id="SSF48452">
    <property type="entry name" value="TPR-like"/>
    <property type="match status" value="2"/>
</dbReference>
<dbReference type="InterPro" id="IPR027417">
    <property type="entry name" value="P-loop_NTPase"/>
</dbReference>
<comment type="caution">
    <text evidence="2">The sequence shown here is derived from an EMBL/GenBank/DDBJ whole genome shotgun (WGS) entry which is preliminary data.</text>
</comment>
<evidence type="ECO:0000313" key="2">
    <source>
        <dbReference type="EMBL" id="MFD1325379.1"/>
    </source>
</evidence>
<dbReference type="RefSeq" id="WP_377577618.1">
    <property type="nucleotide sequence ID" value="NZ_JBHTMP010000076.1"/>
</dbReference>
<accession>A0ABW3YQ79</accession>
<dbReference type="SUPFAM" id="SSF52540">
    <property type="entry name" value="P-loop containing nucleoside triphosphate hydrolases"/>
    <property type="match status" value="1"/>
</dbReference>
<name>A0ABW3YQ79_9ACTN</name>
<dbReference type="PANTHER" id="PTHR46082">
    <property type="entry name" value="ATP/GTP-BINDING PROTEIN-RELATED"/>
    <property type="match status" value="1"/>
</dbReference>
<dbReference type="EMBL" id="JBHTMP010000076">
    <property type="protein sequence ID" value="MFD1325379.1"/>
    <property type="molecule type" value="Genomic_DNA"/>
</dbReference>
<protein>
    <submittedName>
        <fullName evidence="2">Tetratricopeptide repeat protein</fullName>
    </submittedName>
</protein>
<organism evidence="2 3">
    <name type="scientific">Micromonospora sonneratiae</name>
    <dbReference type="NCBI Taxonomy" id="1184706"/>
    <lineage>
        <taxon>Bacteria</taxon>
        <taxon>Bacillati</taxon>
        <taxon>Actinomycetota</taxon>
        <taxon>Actinomycetes</taxon>
        <taxon>Micromonosporales</taxon>
        <taxon>Micromonosporaceae</taxon>
        <taxon>Micromonospora</taxon>
    </lineage>
</organism>
<evidence type="ECO:0000256" key="1">
    <source>
        <dbReference type="SAM" id="MobiDB-lite"/>
    </source>
</evidence>
<dbReference type="Pfam" id="PF13374">
    <property type="entry name" value="TPR_10"/>
    <property type="match status" value="2"/>
</dbReference>
<dbReference type="Gene3D" id="3.40.50.300">
    <property type="entry name" value="P-loop containing nucleotide triphosphate hydrolases"/>
    <property type="match status" value="1"/>
</dbReference>
<dbReference type="InterPro" id="IPR053137">
    <property type="entry name" value="NLR-like"/>
</dbReference>
<dbReference type="InterPro" id="IPR011990">
    <property type="entry name" value="TPR-like_helical_dom_sf"/>
</dbReference>
<dbReference type="Gene3D" id="1.25.40.10">
    <property type="entry name" value="Tetratricopeptide repeat domain"/>
    <property type="match status" value="1"/>
</dbReference>
<sequence length="784" mass="86279">MTDDSTAASPGGWQPPGWPAVPGQRVSAHDRSHVSVAARDVLNLYASTPEPTDRAGRISVEPPFGRLDRPLRGRRHLVQEIIMAIPDDGSTPTPAVHVLHGLGGCGKSQVALEIARQARDAGRLVWWVPALGPAQISAAMREIAGRLGASAGELDLIWSGKARSPMDMVWELLDQSAQPWLLVFDNADDPALLAPADGQVVNGNGWLRPPASRRGSVIVTTREGNEETWGSWVVRHSVRTLSPDDAARVLIDIATPRAGSLAQARALGARLGGLPLALLGAGSYLKSASRGPALRGSTTIRTFDEYRVALDRRFATPFTADDDTELGEPLRLEELVRQAWELSLDLLTGRGMPYARQLLCLFACMAEAPIPYAALLAPDRLSRSSLFPELDGDQLSRAIDALGDLALLDRTVIDNVDEPTFAHALTLHPLVRHITRNFPEVRQHEPEYHLLIMDLLESTAVDLEPDDPECWHAWGVLAPQCGGPIVEYLSTGNSRPRAPQTTALALAVARRTARYLLAVSLPRQAAAFLDNCFDNIRDLDVDEVTRLALRHERARADLEQGRLPLAEQQLREIIEARVRLLGPENPNTLASRHKLARSIMEQGRWVEAERELRVILAGEQRVRGIDHPDTLVVRHSLSKALLSQGRIREAEEQLQAILRTRHHLGQPDHPETLAVRQSLARVLLARGKDARAREELRNILEVAARTGQGHRSEILAIREILAHALLSEGRDTEAADELRRLADDRRRVLGDAHPDTRRTLDELAMLRATTETDPGPARGPELRP</sequence>
<keyword evidence="3" id="KW-1185">Reference proteome</keyword>
<reference evidence="3" key="1">
    <citation type="journal article" date="2019" name="Int. J. Syst. Evol. Microbiol.">
        <title>The Global Catalogue of Microorganisms (GCM) 10K type strain sequencing project: providing services to taxonomists for standard genome sequencing and annotation.</title>
        <authorList>
            <consortium name="The Broad Institute Genomics Platform"/>
            <consortium name="The Broad Institute Genome Sequencing Center for Infectious Disease"/>
            <person name="Wu L."/>
            <person name="Ma J."/>
        </authorList>
    </citation>
    <scope>NUCLEOTIDE SEQUENCE [LARGE SCALE GENOMIC DNA]</scope>
    <source>
        <strain evidence="3">JCM 31037</strain>
    </source>
</reference>
<feature type="region of interest" description="Disordered" evidence="1">
    <location>
        <begin position="1"/>
        <end position="31"/>
    </location>
</feature>
<dbReference type="Pfam" id="PF13424">
    <property type="entry name" value="TPR_12"/>
    <property type="match status" value="1"/>
</dbReference>
<dbReference type="PANTHER" id="PTHR46082:SF6">
    <property type="entry name" value="AAA+ ATPASE DOMAIN-CONTAINING PROTEIN-RELATED"/>
    <property type="match status" value="1"/>
</dbReference>
<gene>
    <name evidence="2" type="ORF">ACFQ4H_30275</name>
</gene>